<sequence>MSTLLAVDLLPSCLTHQDVATLFAWCPGFLRSALVVNAQGRSVGSAVIEVSNPNDAHRLIQTMDGIEIAGTAIRVSRLEGPPQERGLGHEAEPSAQKTYAAGRTA</sequence>
<gene>
    <name evidence="3" type="ORF">NSPZN2_130053</name>
</gene>
<evidence type="ECO:0000313" key="3">
    <source>
        <dbReference type="EMBL" id="CAE6740215.1"/>
    </source>
</evidence>
<dbReference type="InterPro" id="IPR000504">
    <property type="entry name" value="RRM_dom"/>
</dbReference>
<keyword evidence="4" id="KW-1185">Reference proteome</keyword>
<protein>
    <recommendedName>
        <fullName evidence="2">RRM domain-containing protein</fullName>
    </recommendedName>
</protein>
<dbReference type="RefSeq" id="WP_213041994.1">
    <property type="nucleotide sequence ID" value="NZ_CAJNBJ010000005.1"/>
</dbReference>
<dbReference type="InterPro" id="IPR035979">
    <property type="entry name" value="RBD_domain_sf"/>
</dbReference>
<evidence type="ECO:0000259" key="2">
    <source>
        <dbReference type="PROSITE" id="PS50102"/>
    </source>
</evidence>
<evidence type="ECO:0000313" key="4">
    <source>
        <dbReference type="Proteomes" id="UP000675880"/>
    </source>
</evidence>
<dbReference type="SUPFAM" id="SSF54928">
    <property type="entry name" value="RNA-binding domain, RBD"/>
    <property type="match status" value="1"/>
</dbReference>
<organism evidence="3 4">
    <name type="scientific">Nitrospira defluvii</name>
    <dbReference type="NCBI Taxonomy" id="330214"/>
    <lineage>
        <taxon>Bacteria</taxon>
        <taxon>Pseudomonadati</taxon>
        <taxon>Nitrospirota</taxon>
        <taxon>Nitrospiria</taxon>
        <taxon>Nitrospirales</taxon>
        <taxon>Nitrospiraceae</taxon>
        <taxon>Nitrospira</taxon>
    </lineage>
</organism>
<dbReference type="EMBL" id="CAJNBJ010000005">
    <property type="protein sequence ID" value="CAE6740215.1"/>
    <property type="molecule type" value="Genomic_DNA"/>
</dbReference>
<name>A0ABM8R9M6_9BACT</name>
<reference evidence="3 4" key="1">
    <citation type="submission" date="2021-02" db="EMBL/GenBank/DDBJ databases">
        <authorList>
            <person name="Han P."/>
        </authorList>
    </citation>
    <scope>NUCLEOTIDE SEQUENCE [LARGE SCALE GENOMIC DNA]</scope>
    <source>
        <strain evidence="3">Candidatus Nitrospira sp. ZN2</strain>
    </source>
</reference>
<dbReference type="Pfam" id="PF00076">
    <property type="entry name" value="RRM_1"/>
    <property type="match status" value="1"/>
</dbReference>
<proteinExistence type="predicted"/>
<feature type="domain" description="RRM" evidence="2">
    <location>
        <begin position="3"/>
        <end position="80"/>
    </location>
</feature>
<evidence type="ECO:0000256" key="1">
    <source>
        <dbReference type="SAM" id="MobiDB-lite"/>
    </source>
</evidence>
<comment type="caution">
    <text evidence="3">The sequence shown here is derived from an EMBL/GenBank/DDBJ whole genome shotgun (WGS) entry which is preliminary data.</text>
</comment>
<dbReference type="Gene3D" id="3.30.70.330">
    <property type="match status" value="1"/>
</dbReference>
<accession>A0ABM8R9M6</accession>
<dbReference type="InterPro" id="IPR012677">
    <property type="entry name" value="Nucleotide-bd_a/b_plait_sf"/>
</dbReference>
<feature type="region of interest" description="Disordered" evidence="1">
    <location>
        <begin position="79"/>
        <end position="105"/>
    </location>
</feature>
<dbReference type="PROSITE" id="PS50102">
    <property type="entry name" value="RRM"/>
    <property type="match status" value="1"/>
</dbReference>
<dbReference type="Proteomes" id="UP000675880">
    <property type="component" value="Unassembled WGS sequence"/>
</dbReference>